<dbReference type="InterPro" id="IPR019320">
    <property type="entry name" value="BORCS8"/>
</dbReference>
<dbReference type="Proteomes" id="UP000663760">
    <property type="component" value="Chromosome 2"/>
</dbReference>
<evidence type="ECO:0000256" key="1">
    <source>
        <dbReference type="ARBA" id="ARBA00004656"/>
    </source>
</evidence>
<dbReference type="AlphaFoldDB" id="A0A7I8K5Z3"/>
<feature type="region of interest" description="Disordered" evidence="5">
    <location>
        <begin position="171"/>
        <end position="225"/>
    </location>
</feature>
<organism evidence="6 7">
    <name type="scientific">Spirodela intermedia</name>
    <name type="common">Intermediate duckweed</name>
    <dbReference type="NCBI Taxonomy" id="51605"/>
    <lineage>
        <taxon>Eukaryota</taxon>
        <taxon>Viridiplantae</taxon>
        <taxon>Streptophyta</taxon>
        <taxon>Embryophyta</taxon>
        <taxon>Tracheophyta</taxon>
        <taxon>Spermatophyta</taxon>
        <taxon>Magnoliopsida</taxon>
        <taxon>Liliopsida</taxon>
        <taxon>Araceae</taxon>
        <taxon>Lemnoideae</taxon>
        <taxon>Spirodela</taxon>
    </lineage>
</organism>
<dbReference type="PANTHER" id="PTHR21146:SF0">
    <property type="entry name" value="BLOC-1-RELATED COMPLEX SUBUNIT 8"/>
    <property type="match status" value="1"/>
</dbReference>
<dbReference type="EMBL" id="LR746265">
    <property type="protein sequence ID" value="CAA7392044.1"/>
    <property type="molecule type" value="Genomic_DNA"/>
</dbReference>
<evidence type="ECO:0000256" key="5">
    <source>
        <dbReference type="SAM" id="MobiDB-lite"/>
    </source>
</evidence>
<keyword evidence="4" id="KW-0458">Lysosome</keyword>
<reference evidence="6" key="1">
    <citation type="submission" date="2020-02" db="EMBL/GenBank/DDBJ databases">
        <authorList>
            <person name="Scholz U."/>
            <person name="Mascher M."/>
            <person name="Fiebig A."/>
        </authorList>
    </citation>
    <scope>NUCLEOTIDE SEQUENCE</scope>
</reference>
<protein>
    <submittedName>
        <fullName evidence="6">Uncharacterized protein</fullName>
    </submittedName>
</protein>
<evidence type="ECO:0000256" key="3">
    <source>
        <dbReference type="ARBA" id="ARBA00023136"/>
    </source>
</evidence>
<dbReference type="PANTHER" id="PTHR21146">
    <property type="entry name" value="MEF2B PROTEIN"/>
    <property type="match status" value="1"/>
</dbReference>
<evidence type="ECO:0000256" key="4">
    <source>
        <dbReference type="ARBA" id="ARBA00023228"/>
    </source>
</evidence>
<comment type="similarity">
    <text evidence="2">Belongs to the BORCS8 family.</text>
</comment>
<evidence type="ECO:0000313" key="7">
    <source>
        <dbReference type="Proteomes" id="UP000663760"/>
    </source>
</evidence>
<comment type="subcellular location">
    <subcellularLocation>
        <location evidence="1">Lysosome membrane</location>
    </subcellularLocation>
</comment>
<name>A0A7I8K5Z3_SPIIN</name>
<evidence type="ECO:0000313" key="6">
    <source>
        <dbReference type="EMBL" id="CAA7392044.1"/>
    </source>
</evidence>
<dbReference type="GO" id="GO:0005765">
    <property type="term" value="C:lysosomal membrane"/>
    <property type="evidence" value="ECO:0007669"/>
    <property type="project" value="UniProtKB-SubCell"/>
</dbReference>
<sequence length="258" mass="28151">MYGFSAADGFVDVNQGVEDMIRYLANEPSLGLFYVQQHAQNAMPNVLDLNDKILEKTHNTMLQTEDLEDSICCVKSMSECGFHIVDEMVKDINKSLHIMSTSRPRKGLLRSSSRGFQVERGNLQAFSSFSEFSGRGQLEVGDGRGGYLSAVFSSVKQKAAMLRWSQIDPMLQSRTPASSSATPSSSMGEEDPVGAAAPSSLEMEGDGLPLSSQIITLGDDTVPDNFEKFKSEQEAKLKEWLEEVQDHGPSTPQGALAS</sequence>
<keyword evidence="7" id="KW-1185">Reference proteome</keyword>
<accession>A0A7I8K5Z3</accession>
<dbReference type="OrthoDB" id="19830at2759"/>
<proteinExistence type="inferred from homology"/>
<feature type="compositionally biased region" description="Low complexity" evidence="5">
    <location>
        <begin position="175"/>
        <end position="186"/>
    </location>
</feature>
<evidence type="ECO:0000256" key="2">
    <source>
        <dbReference type="ARBA" id="ARBA00010463"/>
    </source>
</evidence>
<keyword evidence="3" id="KW-0472">Membrane</keyword>
<gene>
    <name evidence="6" type="ORF">SI8410_02003234</name>
</gene>
<dbReference type="Pfam" id="PF10167">
    <property type="entry name" value="BORCS8"/>
    <property type="match status" value="1"/>
</dbReference>